<accession>A0A0K1EFE8</accession>
<dbReference type="RefSeq" id="WP_425394838.1">
    <property type="nucleotide sequence ID" value="NZ_CP012159.1"/>
</dbReference>
<dbReference type="KEGG" id="ccro:CMC5_037110"/>
<dbReference type="SUPFAM" id="SSF55729">
    <property type="entry name" value="Acyl-CoA N-acyltransferases (Nat)"/>
    <property type="match status" value="1"/>
</dbReference>
<protein>
    <recommendedName>
        <fullName evidence="3">N-acetyltransferase domain-containing protein</fullName>
    </recommendedName>
</protein>
<dbReference type="GO" id="GO:0016747">
    <property type="term" value="F:acyltransferase activity, transferring groups other than amino-acyl groups"/>
    <property type="evidence" value="ECO:0007669"/>
    <property type="project" value="InterPro"/>
</dbReference>
<dbReference type="Gene3D" id="3.40.630.30">
    <property type="match status" value="1"/>
</dbReference>
<dbReference type="InterPro" id="IPR016181">
    <property type="entry name" value="Acyl_CoA_acyltransferase"/>
</dbReference>
<dbReference type="Proteomes" id="UP000067626">
    <property type="component" value="Chromosome"/>
</dbReference>
<evidence type="ECO:0000313" key="1">
    <source>
        <dbReference type="EMBL" id="AKT39564.1"/>
    </source>
</evidence>
<dbReference type="EMBL" id="CP012159">
    <property type="protein sequence ID" value="AKT39564.1"/>
    <property type="molecule type" value="Genomic_DNA"/>
</dbReference>
<dbReference type="AlphaFoldDB" id="A0A0K1EFE8"/>
<proteinExistence type="predicted"/>
<evidence type="ECO:0008006" key="3">
    <source>
        <dbReference type="Google" id="ProtNLM"/>
    </source>
</evidence>
<reference evidence="1 2" key="1">
    <citation type="submission" date="2015-07" db="EMBL/GenBank/DDBJ databases">
        <title>Genome analysis of myxobacterium Chondromyces crocatus Cm c5 reveals a high potential for natural compound synthesis and the genetic basis for the loss of fruiting body formation.</title>
        <authorList>
            <person name="Zaburannyi N."/>
            <person name="Bunk B."/>
            <person name="Maier J."/>
            <person name="Overmann J."/>
            <person name="Mueller R."/>
        </authorList>
    </citation>
    <scope>NUCLEOTIDE SEQUENCE [LARGE SCALE GENOMIC DNA]</scope>
    <source>
        <strain evidence="1 2">Cm c5</strain>
    </source>
</reference>
<organism evidence="1 2">
    <name type="scientific">Chondromyces crocatus</name>
    <dbReference type="NCBI Taxonomy" id="52"/>
    <lineage>
        <taxon>Bacteria</taxon>
        <taxon>Pseudomonadati</taxon>
        <taxon>Myxococcota</taxon>
        <taxon>Polyangia</taxon>
        <taxon>Polyangiales</taxon>
        <taxon>Polyangiaceae</taxon>
        <taxon>Chondromyces</taxon>
    </lineage>
</organism>
<gene>
    <name evidence="1" type="ORF">CMC5_037110</name>
</gene>
<keyword evidence="2" id="KW-1185">Reference proteome</keyword>
<sequence length="286" mass="30773">MDPDGSIVGCFGPPSAVRVQRVLFAARGWIAEQERMVSLGRALLLLHAHQWPPERIEVWVRCFEQVLVHAPLSEMAALRAKLRRGGARVEEQLTLWVAAASDVRAEAATVRGGHPLPEGWTLSELPTEGAEAIVQEVQAMQEVAGLAPLPGWYLRGADGQALTLILRDRAGRLAGSATVGAATSTEERGASVVREPQLALMSVEVSPARPPEGMGVLVNHCLRQDARGRGLGVLLSSEALRAACERFSLQSLVAITAEHDDRARRIARRCGFSPHPSEGVVFVEGT</sequence>
<evidence type="ECO:0000313" key="2">
    <source>
        <dbReference type="Proteomes" id="UP000067626"/>
    </source>
</evidence>
<name>A0A0K1EFE8_CHOCO</name>